<feature type="transmembrane region" description="Helical" evidence="4">
    <location>
        <begin position="161"/>
        <end position="181"/>
    </location>
</feature>
<dbReference type="SMART" id="SM00387">
    <property type="entry name" value="HATPase_c"/>
    <property type="match status" value="1"/>
</dbReference>
<evidence type="ECO:0000313" key="8">
    <source>
        <dbReference type="EMBL" id="MCG2613118.1"/>
    </source>
</evidence>
<accession>A0ABS9KLB5</accession>
<dbReference type="InterPro" id="IPR050482">
    <property type="entry name" value="Sensor_HK_TwoCompSys"/>
</dbReference>
<evidence type="ECO:0000256" key="1">
    <source>
        <dbReference type="ARBA" id="ARBA00022679"/>
    </source>
</evidence>
<dbReference type="InterPro" id="IPR011712">
    <property type="entry name" value="Sig_transdc_His_kin_sub3_dim/P"/>
</dbReference>
<dbReference type="Gene3D" id="3.30.565.10">
    <property type="entry name" value="Histidine kinase-like ATPase, C-terminal domain"/>
    <property type="match status" value="1"/>
</dbReference>
<dbReference type="SUPFAM" id="SSF55785">
    <property type="entry name" value="PYP-like sensor domain (PAS domain)"/>
    <property type="match status" value="4"/>
</dbReference>
<feature type="transmembrane region" description="Helical" evidence="4">
    <location>
        <begin position="264"/>
        <end position="284"/>
    </location>
</feature>
<feature type="domain" description="PAS" evidence="6">
    <location>
        <begin position="560"/>
        <end position="630"/>
    </location>
</feature>
<evidence type="ECO:0000259" key="5">
    <source>
        <dbReference type="PROSITE" id="PS50109"/>
    </source>
</evidence>
<dbReference type="PROSITE" id="PS50112">
    <property type="entry name" value="PAS"/>
    <property type="match status" value="4"/>
</dbReference>
<keyword evidence="4" id="KW-0812">Transmembrane</keyword>
<dbReference type="EMBL" id="JAKLTR010000001">
    <property type="protein sequence ID" value="MCG2613118.1"/>
    <property type="molecule type" value="Genomic_DNA"/>
</dbReference>
<feature type="transmembrane region" description="Helical" evidence="4">
    <location>
        <begin position="49"/>
        <end position="69"/>
    </location>
</feature>
<dbReference type="PANTHER" id="PTHR24421">
    <property type="entry name" value="NITRATE/NITRITE SENSOR PROTEIN NARX-RELATED"/>
    <property type="match status" value="1"/>
</dbReference>
<feature type="transmembrane region" description="Helical" evidence="4">
    <location>
        <begin position="187"/>
        <end position="210"/>
    </location>
</feature>
<dbReference type="PROSITE" id="PS50113">
    <property type="entry name" value="PAC"/>
    <property type="match status" value="2"/>
</dbReference>
<dbReference type="InterPro" id="IPR035965">
    <property type="entry name" value="PAS-like_dom_sf"/>
</dbReference>
<dbReference type="InterPro" id="IPR005467">
    <property type="entry name" value="His_kinase_dom"/>
</dbReference>
<dbReference type="InterPro" id="IPR013656">
    <property type="entry name" value="PAS_4"/>
</dbReference>
<organism evidence="8 9">
    <name type="scientific">Terrimonas ginsenosidimutans</name>
    <dbReference type="NCBI Taxonomy" id="2908004"/>
    <lineage>
        <taxon>Bacteria</taxon>
        <taxon>Pseudomonadati</taxon>
        <taxon>Bacteroidota</taxon>
        <taxon>Chitinophagia</taxon>
        <taxon>Chitinophagales</taxon>
        <taxon>Chitinophagaceae</taxon>
        <taxon>Terrimonas</taxon>
    </lineage>
</organism>
<dbReference type="NCBIfam" id="TIGR00229">
    <property type="entry name" value="sensory_box"/>
    <property type="match status" value="4"/>
</dbReference>
<dbReference type="Pfam" id="PF07730">
    <property type="entry name" value="HisKA_3"/>
    <property type="match status" value="1"/>
</dbReference>
<dbReference type="InterPro" id="IPR000014">
    <property type="entry name" value="PAS"/>
</dbReference>
<feature type="domain" description="PAS" evidence="6">
    <location>
        <begin position="303"/>
        <end position="374"/>
    </location>
</feature>
<dbReference type="InterPro" id="IPR003594">
    <property type="entry name" value="HATPase_dom"/>
</dbReference>
<dbReference type="InterPro" id="IPR036890">
    <property type="entry name" value="HATPase_C_sf"/>
</dbReference>
<dbReference type="CDD" id="cd16917">
    <property type="entry name" value="HATPase_UhpB-NarQ-NarX-like"/>
    <property type="match status" value="1"/>
</dbReference>
<dbReference type="CDD" id="cd00130">
    <property type="entry name" value="PAS"/>
    <property type="match status" value="4"/>
</dbReference>
<evidence type="ECO:0000259" key="7">
    <source>
        <dbReference type="PROSITE" id="PS50113"/>
    </source>
</evidence>
<dbReference type="Pfam" id="PF00989">
    <property type="entry name" value="PAS"/>
    <property type="match status" value="1"/>
</dbReference>
<comment type="caution">
    <text evidence="8">The sequence shown here is derived from an EMBL/GenBank/DDBJ whole genome shotgun (WGS) entry which is preliminary data.</text>
</comment>
<evidence type="ECO:0000256" key="3">
    <source>
        <dbReference type="ARBA" id="ARBA00023012"/>
    </source>
</evidence>
<name>A0ABS9KLB5_9BACT</name>
<evidence type="ECO:0000256" key="4">
    <source>
        <dbReference type="SAM" id="Phobius"/>
    </source>
</evidence>
<sequence length="1029" mass="117125">MQLPPDLHIQQRLRRWSGYLNVGIGAIAALVLIGWNFDISLLKSLSTKTVAMNPTSAVCFVLASLSFFWRTRRQKTGKINLLAQLFAIIITAIAAIILINFLIDTGIRPDGILFNGAPENISNTGSPNRMAPNTATCFLLTGVSLLLLHYESRKGRMFAHYVALIIGLISLLSLLGYLYQVDEFYGVFNYLAMALNTAICFFLFATAVFFSNPDAGFMKEFTSSLNGSRTARLLIPAAIIIPAALGLLRGWGQSAGIYSHEFGLVLYAAVTILIFVAITWYNAVSMNRRELQEHDAENLLRTNEAHTRAIFDNAPDAIVVIDENGTIIRWNKQAEQIFGWTDKEAIRQSLYHIIIPEDSRMEHKNNMKQFMLAGDGDIPGKTFDLRALRKNGSLVDVSLRISPLLLEDQRQFIGFIRDVTARKLLENTLKSFNDELSRQVHEKTAEITDIFERITDGFIALDENFRYTYMNTKAGQLIHMEPASLIGKQIWDVFPAAIGSATYKAFNEAMSTQQYISNTDYYEPLHLWQENHIYPSPKGLSVFIRDITEKKRAAQEITEARDLADKLIDSLPGVFYFYDQQGNFIKWNKQFEIVTGYSSEEIARMHPADFFPEDEREYITNRIMGVFEKGMNDAEAHFISREGYKIPYYFKAVKLVYEGEPCLLGTGIDITEIKKAEEKLRNSEQKYKLLFESNPLPMWMLSLPEYHITEVNTAALTQYGYTRSEFMALDIFNLRPDEDIERLKANTNRQFRGIYYAGTWRHKKKDGTILFVDIVTHDIYYEGKPTRLVLANEVTEQHLAEERLKDAYEQTRKLTDHLQTVREEERMHIAREIHDELGQLLTVLKMDVSWLNRKLQPTTEPIQAKLKDLLSLIDTTVKKVRHISSELRPSLLDDLGLVAALEWHIEEFQKRSGIELESNLPATELALPEPVKIGLFRILQESLTNVARHSGAERVIVTLLQKENTLFLTIEDNGKGFDAESSNKKTLGLLGMKERTLMIGGEYKITGIPGKGTIVDVSVPVPVFEKENR</sequence>
<dbReference type="Proteomes" id="UP001165367">
    <property type="component" value="Unassembled WGS sequence"/>
</dbReference>
<dbReference type="Pfam" id="PF02518">
    <property type="entry name" value="HATPase_c"/>
    <property type="match status" value="1"/>
</dbReference>
<keyword evidence="1" id="KW-0808">Transferase</keyword>
<evidence type="ECO:0000259" key="6">
    <source>
        <dbReference type="PROSITE" id="PS50112"/>
    </source>
</evidence>
<feature type="domain" description="PAS" evidence="6">
    <location>
        <begin position="683"/>
        <end position="754"/>
    </location>
</feature>
<dbReference type="InterPro" id="IPR000700">
    <property type="entry name" value="PAS-assoc_C"/>
</dbReference>
<dbReference type="Pfam" id="PF13426">
    <property type="entry name" value="PAS_9"/>
    <property type="match status" value="2"/>
</dbReference>
<keyword evidence="4" id="KW-0472">Membrane</keyword>
<dbReference type="PANTHER" id="PTHR24421:SF59">
    <property type="entry name" value="OXYGEN SENSOR HISTIDINE KINASE NREB"/>
    <property type="match status" value="1"/>
</dbReference>
<dbReference type="Pfam" id="PF08448">
    <property type="entry name" value="PAS_4"/>
    <property type="match status" value="1"/>
</dbReference>
<protein>
    <submittedName>
        <fullName evidence="8">PAS domain S-box protein</fullName>
    </submittedName>
</protein>
<dbReference type="RefSeq" id="WP_237868343.1">
    <property type="nucleotide sequence ID" value="NZ_JAKLTR010000001.1"/>
</dbReference>
<keyword evidence="3" id="KW-0902">Two-component regulatory system</keyword>
<dbReference type="SMART" id="SM00086">
    <property type="entry name" value="PAC"/>
    <property type="match status" value="3"/>
</dbReference>
<evidence type="ECO:0000256" key="2">
    <source>
        <dbReference type="ARBA" id="ARBA00022777"/>
    </source>
</evidence>
<feature type="transmembrane region" description="Helical" evidence="4">
    <location>
        <begin position="18"/>
        <end position="37"/>
    </location>
</feature>
<keyword evidence="9" id="KW-1185">Reference proteome</keyword>
<dbReference type="InterPro" id="IPR001610">
    <property type="entry name" value="PAC"/>
</dbReference>
<feature type="transmembrane region" description="Helical" evidence="4">
    <location>
        <begin position="81"/>
        <end position="103"/>
    </location>
</feature>
<feature type="domain" description="Histidine kinase" evidence="5">
    <location>
        <begin position="828"/>
        <end position="1023"/>
    </location>
</feature>
<dbReference type="SMART" id="SM00091">
    <property type="entry name" value="PAS"/>
    <property type="match status" value="4"/>
</dbReference>
<dbReference type="InterPro" id="IPR013767">
    <property type="entry name" value="PAS_fold"/>
</dbReference>
<gene>
    <name evidence="8" type="ORF">LZZ85_02465</name>
</gene>
<evidence type="ECO:0000313" key="9">
    <source>
        <dbReference type="Proteomes" id="UP001165367"/>
    </source>
</evidence>
<feature type="domain" description="PAS" evidence="6">
    <location>
        <begin position="443"/>
        <end position="513"/>
    </location>
</feature>
<keyword evidence="4" id="KW-1133">Transmembrane helix</keyword>
<dbReference type="Gene3D" id="3.30.450.20">
    <property type="entry name" value="PAS domain"/>
    <property type="match status" value="4"/>
</dbReference>
<reference evidence="8" key="1">
    <citation type="submission" date="2022-01" db="EMBL/GenBank/DDBJ databases">
        <authorList>
            <person name="Jo J.-H."/>
            <person name="Im W.-T."/>
        </authorList>
    </citation>
    <scope>NUCLEOTIDE SEQUENCE</scope>
    <source>
        <strain evidence="8">NA20</strain>
    </source>
</reference>
<feature type="domain" description="PAC" evidence="7">
    <location>
        <begin position="381"/>
        <end position="431"/>
    </location>
</feature>
<feature type="domain" description="PAC" evidence="7">
    <location>
        <begin position="632"/>
        <end position="682"/>
    </location>
</feature>
<keyword evidence="2" id="KW-0418">Kinase</keyword>
<proteinExistence type="predicted"/>
<feature type="transmembrane region" description="Helical" evidence="4">
    <location>
        <begin position="231"/>
        <end position="252"/>
    </location>
</feature>
<dbReference type="PROSITE" id="PS50109">
    <property type="entry name" value="HIS_KIN"/>
    <property type="match status" value="1"/>
</dbReference>
<dbReference type="SUPFAM" id="SSF55874">
    <property type="entry name" value="ATPase domain of HSP90 chaperone/DNA topoisomerase II/histidine kinase"/>
    <property type="match status" value="1"/>
</dbReference>
<dbReference type="Gene3D" id="1.20.5.1930">
    <property type="match status" value="1"/>
</dbReference>